<accession>A0A6A3ITP9</accession>
<proteinExistence type="predicted"/>
<feature type="chain" id="PRO_5025627327" evidence="2">
    <location>
        <begin position="34"/>
        <end position="174"/>
    </location>
</feature>
<feature type="compositionally biased region" description="Polar residues" evidence="1">
    <location>
        <begin position="150"/>
        <end position="168"/>
    </location>
</feature>
<reference evidence="3 4" key="1">
    <citation type="submission" date="2018-09" db="EMBL/GenBank/DDBJ databases">
        <title>Genomic investigation of the strawberry pathogen Phytophthora fragariae indicates pathogenicity is determined by transcriptional variation in three key races.</title>
        <authorList>
            <person name="Adams T.M."/>
            <person name="Armitage A.D."/>
            <person name="Sobczyk M.K."/>
            <person name="Bates H.J."/>
            <person name="Dunwell J.M."/>
            <person name="Nellist C.F."/>
            <person name="Harrison R.J."/>
        </authorList>
    </citation>
    <scope>NUCLEOTIDE SEQUENCE [LARGE SCALE GENOMIC DNA]</scope>
    <source>
        <strain evidence="3 4">SCRP324</strain>
    </source>
</reference>
<gene>
    <name evidence="3" type="ORF">PR002_g22656</name>
</gene>
<sequence>MFISPSRGIQVPSSFLFGSLAVALLVLIAGIHARPPCALVNVAANITDPVCFVGIKSPYSPSRATTDTCIGVTARSASFILPAMRTAAILAPPLPSRVRNGITTARSPSRYLTSFLSKSMVAPFALIKSTPNKNSLVHPATTHASTITFSSNTLRNSKRQTPTTSSRNPPIPST</sequence>
<evidence type="ECO:0000256" key="1">
    <source>
        <dbReference type="SAM" id="MobiDB-lite"/>
    </source>
</evidence>
<comment type="caution">
    <text evidence="3">The sequence shown here is derived from an EMBL/GenBank/DDBJ whole genome shotgun (WGS) entry which is preliminary data.</text>
</comment>
<protein>
    <submittedName>
        <fullName evidence="3">Uncharacterized protein</fullName>
    </submittedName>
</protein>
<organism evidence="3 4">
    <name type="scientific">Phytophthora rubi</name>
    <dbReference type="NCBI Taxonomy" id="129364"/>
    <lineage>
        <taxon>Eukaryota</taxon>
        <taxon>Sar</taxon>
        <taxon>Stramenopiles</taxon>
        <taxon>Oomycota</taxon>
        <taxon>Peronosporomycetes</taxon>
        <taxon>Peronosporales</taxon>
        <taxon>Peronosporaceae</taxon>
        <taxon>Phytophthora</taxon>
    </lineage>
</organism>
<keyword evidence="2" id="KW-0732">Signal</keyword>
<dbReference type="AlphaFoldDB" id="A0A6A3ITP9"/>
<evidence type="ECO:0000313" key="4">
    <source>
        <dbReference type="Proteomes" id="UP000435112"/>
    </source>
</evidence>
<dbReference type="EMBL" id="QXFU01002465">
    <property type="protein sequence ID" value="KAE8985381.1"/>
    <property type="molecule type" value="Genomic_DNA"/>
</dbReference>
<evidence type="ECO:0000313" key="3">
    <source>
        <dbReference type="EMBL" id="KAE8985381.1"/>
    </source>
</evidence>
<evidence type="ECO:0000256" key="2">
    <source>
        <dbReference type="SAM" id="SignalP"/>
    </source>
</evidence>
<name>A0A6A3ITP9_9STRA</name>
<feature type="signal peptide" evidence="2">
    <location>
        <begin position="1"/>
        <end position="33"/>
    </location>
</feature>
<dbReference type="Proteomes" id="UP000435112">
    <property type="component" value="Unassembled WGS sequence"/>
</dbReference>
<feature type="region of interest" description="Disordered" evidence="1">
    <location>
        <begin position="150"/>
        <end position="174"/>
    </location>
</feature>